<dbReference type="PANTHER" id="PTHR47534:SF3">
    <property type="entry name" value="ALCOHOL DEHYDROGENASE-LIKE C-TERMINAL DOMAIN-CONTAINING PROTEIN"/>
    <property type="match status" value="1"/>
</dbReference>
<evidence type="ECO:0008006" key="4">
    <source>
        <dbReference type="Google" id="ProtNLM"/>
    </source>
</evidence>
<dbReference type="Proteomes" id="UP001362999">
    <property type="component" value="Unassembled WGS sequence"/>
</dbReference>
<dbReference type="PANTHER" id="PTHR47534">
    <property type="entry name" value="YALI0E05731P"/>
    <property type="match status" value="1"/>
</dbReference>
<reference evidence="2 3" key="1">
    <citation type="journal article" date="2024" name="J Genomics">
        <title>Draft genome sequencing and assembly of Favolaschia claudopus CIRM-BRFM 2984 isolated from oak limbs.</title>
        <authorList>
            <person name="Navarro D."/>
            <person name="Drula E."/>
            <person name="Chaduli D."/>
            <person name="Cazenave R."/>
            <person name="Ahrendt S."/>
            <person name="Wang J."/>
            <person name="Lipzen A."/>
            <person name="Daum C."/>
            <person name="Barry K."/>
            <person name="Grigoriev I.V."/>
            <person name="Favel A."/>
            <person name="Rosso M.N."/>
            <person name="Martin F."/>
        </authorList>
    </citation>
    <scope>NUCLEOTIDE SEQUENCE [LARGE SCALE GENOMIC DNA]</scope>
    <source>
        <strain evidence="2 3">CIRM-BRFM 2984</strain>
    </source>
</reference>
<dbReference type="InterPro" id="IPR036291">
    <property type="entry name" value="NAD(P)-bd_dom_sf"/>
</dbReference>
<dbReference type="GO" id="GO:0016491">
    <property type="term" value="F:oxidoreductase activity"/>
    <property type="evidence" value="ECO:0007669"/>
    <property type="project" value="UniProtKB-KW"/>
</dbReference>
<accession>A0AAW0A7Z3</accession>
<comment type="caution">
    <text evidence="2">The sequence shown here is derived from an EMBL/GenBank/DDBJ whole genome shotgun (WGS) entry which is preliminary data.</text>
</comment>
<protein>
    <recommendedName>
        <fullName evidence="4">NAD(P)-binding protein</fullName>
    </recommendedName>
</protein>
<dbReference type="InterPro" id="IPR002347">
    <property type="entry name" value="SDR_fam"/>
</dbReference>
<keyword evidence="3" id="KW-1185">Reference proteome</keyword>
<dbReference type="SUPFAM" id="SSF51735">
    <property type="entry name" value="NAD(P)-binding Rossmann-fold domains"/>
    <property type="match status" value="1"/>
</dbReference>
<sequence length="306" mass="33593">MPSLSTVRASNASFSPTYTPVAIFVGGTAGIGQGMAQAFARHTKGNAHIVLVGRNRTAAESIIKTFPKPTTPGITHEFVECDVTSMKHVHRVAETLRTRFPKVNFLVLTTGVATLDGRTETEEGIDRKLALHYYGRWRFIRDLVPALEEAHKAGEDAKVISVLAAGRGGEIDLEDLGLKKHYSVANAHTSGTTYNDLMVKDFAARHPGLTFIHSYPSIVTTDVLKKSPNRSLRIANIFLVPLLRPFIYNAETCGEHQLYALLNAGPGAVRTKDNGDDMGWASNYFGSEEAMRKLWEHTEEVTSTRA</sequence>
<dbReference type="InterPro" id="IPR052228">
    <property type="entry name" value="Sec_Metab_Biosynth_Oxidored"/>
</dbReference>
<dbReference type="EMBL" id="JAWWNJ010000079">
    <property type="protein sequence ID" value="KAK7002378.1"/>
    <property type="molecule type" value="Genomic_DNA"/>
</dbReference>
<dbReference type="Pfam" id="PF00106">
    <property type="entry name" value="adh_short"/>
    <property type="match status" value="1"/>
</dbReference>
<dbReference type="AlphaFoldDB" id="A0AAW0A7Z3"/>
<evidence type="ECO:0000313" key="3">
    <source>
        <dbReference type="Proteomes" id="UP001362999"/>
    </source>
</evidence>
<organism evidence="2 3">
    <name type="scientific">Favolaschia claudopus</name>
    <dbReference type="NCBI Taxonomy" id="2862362"/>
    <lineage>
        <taxon>Eukaryota</taxon>
        <taxon>Fungi</taxon>
        <taxon>Dikarya</taxon>
        <taxon>Basidiomycota</taxon>
        <taxon>Agaricomycotina</taxon>
        <taxon>Agaricomycetes</taxon>
        <taxon>Agaricomycetidae</taxon>
        <taxon>Agaricales</taxon>
        <taxon>Marasmiineae</taxon>
        <taxon>Mycenaceae</taxon>
        <taxon>Favolaschia</taxon>
    </lineage>
</organism>
<evidence type="ECO:0000256" key="1">
    <source>
        <dbReference type="ARBA" id="ARBA00023002"/>
    </source>
</evidence>
<gene>
    <name evidence="2" type="ORF">R3P38DRAFT_1732666</name>
</gene>
<dbReference type="Gene3D" id="3.40.50.720">
    <property type="entry name" value="NAD(P)-binding Rossmann-like Domain"/>
    <property type="match status" value="1"/>
</dbReference>
<keyword evidence="1" id="KW-0560">Oxidoreductase</keyword>
<proteinExistence type="predicted"/>
<name>A0AAW0A7Z3_9AGAR</name>
<evidence type="ECO:0000313" key="2">
    <source>
        <dbReference type="EMBL" id="KAK7002378.1"/>
    </source>
</evidence>